<dbReference type="InterPro" id="IPR020472">
    <property type="entry name" value="WD40_PAC1"/>
</dbReference>
<gene>
    <name evidence="9" type="ORF">FB45DRAFT_903207</name>
</gene>
<evidence type="ECO:0000256" key="3">
    <source>
        <dbReference type="ARBA" id="ARBA00022737"/>
    </source>
</evidence>
<dbReference type="Pfam" id="PF00400">
    <property type="entry name" value="WD40"/>
    <property type="match status" value="2"/>
</dbReference>
<feature type="repeat" description="WD" evidence="6">
    <location>
        <begin position="199"/>
        <end position="241"/>
    </location>
</feature>
<dbReference type="PANTHER" id="PTHR22852:SF0">
    <property type="entry name" value="DENTICLELESS PROTEIN HOMOLOG"/>
    <property type="match status" value="1"/>
</dbReference>
<dbReference type="PROSITE" id="PS50294">
    <property type="entry name" value="WD_REPEATS_REGION"/>
    <property type="match status" value="1"/>
</dbReference>
<feature type="repeat" description="WD" evidence="6">
    <location>
        <begin position="158"/>
        <end position="199"/>
    </location>
</feature>
<dbReference type="PROSITE" id="PS50082">
    <property type="entry name" value="WD_REPEATS_2"/>
    <property type="match status" value="2"/>
</dbReference>
<dbReference type="EMBL" id="JARKIF010000005">
    <property type="protein sequence ID" value="KAJ7638550.1"/>
    <property type="molecule type" value="Genomic_DNA"/>
</dbReference>
<organism evidence="9 10">
    <name type="scientific">Roridomyces roridus</name>
    <dbReference type="NCBI Taxonomy" id="1738132"/>
    <lineage>
        <taxon>Eukaryota</taxon>
        <taxon>Fungi</taxon>
        <taxon>Dikarya</taxon>
        <taxon>Basidiomycota</taxon>
        <taxon>Agaricomycotina</taxon>
        <taxon>Agaricomycetes</taxon>
        <taxon>Agaricomycetidae</taxon>
        <taxon>Agaricales</taxon>
        <taxon>Marasmiineae</taxon>
        <taxon>Mycenaceae</taxon>
        <taxon>Roridomyces</taxon>
    </lineage>
</organism>
<dbReference type="SMART" id="SM00320">
    <property type="entry name" value="WD40"/>
    <property type="match status" value="4"/>
</dbReference>
<evidence type="ECO:0000256" key="2">
    <source>
        <dbReference type="ARBA" id="ARBA00022574"/>
    </source>
</evidence>
<dbReference type="InterPro" id="IPR001680">
    <property type="entry name" value="WD40_rpt"/>
</dbReference>
<keyword evidence="2 6" id="KW-0853">WD repeat</keyword>
<dbReference type="InterPro" id="IPR019775">
    <property type="entry name" value="WD40_repeat_CS"/>
</dbReference>
<evidence type="ECO:0000256" key="1">
    <source>
        <dbReference type="ARBA" id="ARBA00004906"/>
    </source>
</evidence>
<sequence length="448" mass="48618">MPPTNRNPFAERTNLQSWLVQPKTKRPLDDIDDAHSRKRVKLSPDYSSDGSYESDSDAETLPPRRRVRHPCAANPRLPFVSTLPVLQSLVSSNKSDVFRCQSVLENSFLTPPYACSYSHSARSGGAPLLAVATEQGTVYVINTSKRNEWDPEPVYTTLQPHNNGIFDVKWNGDDTLLATGSGDRSARVSDLQTCLPIHTLGHNSTIKCLSWDTVHRDLLTTGGRDGTISVWDLRAHEDVGSNGKRKAPKGKHASVPRTVTSLVYSDTNPHQLISSGSSDGILRCWDLRVSKKGKSPVCLLSSPVDPYPSLVMGSGPTTGLIFGLGSDSRIHTYARDSLLVCGNSFTHERLQTNFYVKLAASPCGRWLATGGTGHCGAFAFDVSNATRGSGVGTGVELKGYSGDVGGIDWASNGLLSTCCDDGTVRTWRPDAAQNRAAGEEEQWNWCRA</sequence>
<dbReference type="InterPro" id="IPR015943">
    <property type="entry name" value="WD40/YVTN_repeat-like_dom_sf"/>
</dbReference>
<dbReference type="GO" id="GO:0030674">
    <property type="term" value="F:protein-macromolecule adaptor activity"/>
    <property type="evidence" value="ECO:0007669"/>
    <property type="project" value="TreeGrafter"/>
</dbReference>
<comment type="pathway">
    <text evidence="1">Protein modification; protein ubiquitination.</text>
</comment>
<dbReference type="Pfam" id="PF12894">
    <property type="entry name" value="ANAPC4_WD40"/>
    <property type="match status" value="1"/>
</dbReference>
<dbReference type="PANTHER" id="PTHR22852">
    <property type="entry name" value="LETHAL 2 DENTICLELESS PROTEIN RETINOIC ACID-REGULATED NUCLEAR MATRIX-ASSOCIATED PROTEIN"/>
    <property type="match status" value="1"/>
</dbReference>
<name>A0AAD7FUE6_9AGAR</name>
<dbReference type="PRINTS" id="PR00320">
    <property type="entry name" value="GPROTEINBRPT"/>
</dbReference>
<comment type="similarity">
    <text evidence="5">Belongs to the WD repeat cdt2 family.</text>
</comment>
<dbReference type="InterPro" id="IPR051865">
    <property type="entry name" value="WD-repeat_CDT2_adapter"/>
</dbReference>
<keyword evidence="3" id="KW-0677">Repeat</keyword>
<dbReference type="InterPro" id="IPR024977">
    <property type="entry name" value="Apc4-like_WD40_dom"/>
</dbReference>
<evidence type="ECO:0000313" key="10">
    <source>
        <dbReference type="Proteomes" id="UP001221142"/>
    </source>
</evidence>
<dbReference type="GO" id="GO:0043161">
    <property type="term" value="P:proteasome-mediated ubiquitin-dependent protein catabolic process"/>
    <property type="evidence" value="ECO:0007669"/>
    <property type="project" value="TreeGrafter"/>
</dbReference>
<accession>A0AAD7FUE6</accession>
<feature type="compositionally biased region" description="Polar residues" evidence="7">
    <location>
        <begin position="1"/>
        <end position="19"/>
    </location>
</feature>
<feature type="domain" description="Anaphase-promoting complex subunit 4-like WD40" evidence="8">
    <location>
        <begin position="128"/>
        <end position="212"/>
    </location>
</feature>
<evidence type="ECO:0000313" key="9">
    <source>
        <dbReference type="EMBL" id="KAJ7638550.1"/>
    </source>
</evidence>
<evidence type="ECO:0000256" key="4">
    <source>
        <dbReference type="ARBA" id="ARBA00022786"/>
    </source>
</evidence>
<evidence type="ECO:0000259" key="8">
    <source>
        <dbReference type="Pfam" id="PF12894"/>
    </source>
</evidence>
<reference evidence="9" key="1">
    <citation type="submission" date="2023-03" db="EMBL/GenBank/DDBJ databases">
        <title>Massive genome expansion in bonnet fungi (Mycena s.s.) driven by repeated elements and novel gene families across ecological guilds.</title>
        <authorList>
            <consortium name="Lawrence Berkeley National Laboratory"/>
            <person name="Harder C.B."/>
            <person name="Miyauchi S."/>
            <person name="Viragh M."/>
            <person name="Kuo A."/>
            <person name="Thoen E."/>
            <person name="Andreopoulos B."/>
            <person name="Lu D."/>
            <person name="Skrede I."/>
            <person name="Drula E."/>
            <person name="Henrissat B."/>
            <person name="Morin E."/>
            <person name="Kohler A."/>
            <person name="Barry K."/>
            <person name="LaButti K."/>
            <person name="Morin E."/>
            <person name="Salamov A."/>
            <person name="Lipzen A."/>
            <person name="Mereny Z."/>
            <person name="Hegedus B."/>
            <person name="Baldrian P."/>
            <person name="Stursova M."/>
            <person name="Weitz H."/>
            <person name="Taylor A."/>
            <person name="Grigoriev I.V."/>
            <person name="Nagy L.G."/>
            <person name="Martin F."/>
            <person name="Kauserud H."/>
        </authorList>
    </citation>
    <scope>NUCLEOTIDE SEQUENCE</scope>
    <source>
        <strain evidence="9">9284</strain>
    </source>
</reference>
<feature type="region of interest" description="Disordered" evidence="7">
    <location>
        <begin position="1"/>
        <end position="69"/>
    </location>
</feature>
<dbReference type="AlphaFoldDB" id="A0AAD7FUE6"/>
<dbReference type="Proteomes" id="UP001221142">
    <property type="component" value="Unassembled WGS sequence"/>
</dbReference>
<evidence type="ECO:0000256" key="7">
    <source>
        <dbReference type="SAM" id="MobiDB-lite"/>
    </source>
</evidence>
<dbReference type="InterPro" id="IPR036322">
    <property type="entry name" value="WD40_repeat_dom_sf"/>
</dbReference>
<protein>
    <submittedName>
        <fullName evidence="9">WD40 repeat-like protein</fullName>
    </submittedName>
</protein>
<dbReference type="PROSITE" id="PS00678">
    <property type="entry name" value="WD_REPEATS_1"/>
    <property type="match status" value="1"/>
</dbReference>
<feature type="compositionally biased region" description="Basic and acidic residues" evidence="7">
    <location>
        <begin position="26"/>
        <end position="35"/>
    </location>
</feature>
<keyword evidence="10" id="KW-1185">Reference proteome</keyword>
<proteinExistence type="inferred from homology"/>
<comment type="caution">
    <text evidence="9">The sequence shown here is derived from an EMBL/GenBank/DDBJ whole genome shotgun (WGS) entry which is preliminary data.</text>
</comment>
<keyword evidence="4" id="KW-0833">Ubl conjugation pathway</keyword>
<dbReference type="Gene3D" id="2.130.10.10">
    <property type="entry name" value="YVTN repeat-like/Quinoprotein amine dehydrogenase"/>
    <property type="match status" value="2"/>
</dbReference>
<evidence type="ECO:0000256" key="6">
    <source>
        <dbReference type="PROSITE-ProRule" id="PRU00221"/>
    </source>
</evidence>
<dbReference type="GO" id="GO:0005634">
    <property type="term" value="C:nucleus"/>
    <property type="evidence" value="ECO:0007669"/>
    <property type="project" value="TreeGrafter"/>
</dbReference>
<evidence type="ECO:0000256" key="5">
    <source>
        <dbReference type="ARBA" id="ARBA00038344"/>
    </source>
</evidence>
<dbReference type="SUPFAM" id="SSF50978">
    <property type="entry name" value="WD40 repeat-like"/>
    <property type="match status" value="1"/>
</dbReference>